<accession>A0A3B0P496</accession>
<protein>
    <submittedName>
        <fullName evidence="1">Uncharacterized protein</fullName>
    </submittedName>
</protein>
<sequence>MNLFITLLLFEKAENFEALRMLKSTSRTAKSANEPKSLYFFFNSDDK</sequence>
<evidence type="ECO:0000313" key="2">
    <source>
        <dbReference type="Proteomes" id="UP000259864"/>
    </source>
</evidence>
<gene>
    <name evidence="1" type="ORF">NCTC10135_00255</name>
</gene>
<dbReference type="EMBL" id="LS991949">
    <property type="protein sequence ID" value="SYV89755.1"/>
    <property type="molecule type" value="Genomic_DNA"/>
</dbReference>
<reference evidence="2" key="1">
    <citation type="submission" date="2018-06" db="EMBL/GenBank/DDBJ databases">
        <authorList>
            <consortium name="Pathogen Informatics"/>
        </authorList>
    </citation>
    <scope>NUCLEOTIDE SEQUENCE [LARGE SCALE GENOMIC DNA]</scope>
    <source>
        <strain evidence="2">NCTC10135</strain>
    </source>
</reference>
<dbReference type="KEGG" id="mala:NCTC10135_00255"/>
<dbReference type="Proteomes" id="UP000259864">
    <property type="component" value="Chromosome 1"/>
</dbReference>
<name>A0A3B0P496_9BACT</name>
<evidence type="ECO:0000313" key="1">
    <source>
        <dbReference type="EMBL" id="SYV89755.1"/>
    </source>
</evidence>
<proteinExistence type="predicted"/>
<dbReference type="AlphaFoldDB" id="A0A3B0P496"/>
<organism evidence="1 2">
    <name type="scientific">Metamycoplasma alkalescens</name>
    <dbReference type="NCBI Taxonomy" id="45363"/>
    <lineage>
        <taxon>Bacteria</taxon>
        <taxon>Bacillati</taxon>
        <taxon>Mycoplasmatota</taxon>
        <taxon>Mycoplasmoidales</taxon>
        <taxon>Metamycoplasmataceae</taxon>
        <taxon>Metamycoplasma</taxon>
    </lineage>
</organism>